<gene>
    <name evidence="4" type="primary">AIM11</name>
    <name evidence="6" type="ORF">B0T11DRAFT_100170</name>
</gene>
<keyword evidence="2 4" id="KW-1133">Transmembrane helix</keyword>
<feature type="region of interest" description="Disordered" evidence="5">
    <location>
        <begin position="17"/>
        <end position="41"/>
    </location>
</feature>
<dbReference type="EMBL" id="JAGPXD010000004">
    <property type="protein sequence ID" value="KAH7358135.1"/>
    <property type="molecule type" value="Genomic_DNA"/>
</dbReference>
<comment type="subcellular location">
    <subcellularLocation>
        <location evidence="4">Membrane</location>
        <topology evidence="4">Multi-pass membrane protein</topology>
    </subcellularLocation>
</comment>
<evidence type="ECO:0000256" key="2">
    <source>
        <dbReference type="ARBA" id="ARBA00022989"/>
    </source>
</evidence>
<feature type="compositionally biased region" description="Basic and acidic residues" evidence="5">
    <location>
        <begin position="239"/>
        <end position="249"/>
    </location>
</feature>
<feature type="region of interest" description="Disordered" evidence="5">
    <location>
        <begin position="70"/>
        <end position="91"/>
    </location>
</feature>
<evidence type="ECO:0000256" key="3">
    <source>
        <dbReference type="ARBA" id="ARBA00023136"/>
    </source>
</evidence>
<sequence length="249" mass="27238">MGPRLWVRMQIARSRFDDTPSAPVGSIQSCPRRHLYSSPRTHPNLDLDLDWTPRSPYLPPMFAQRAPFSAMANDSAAPPAPSSSAPSAPATQAPAIVDNGFFSRRSMQQFSIFAAGAGFLFFSTMVTRRSIARKKLASLPKFYSPSHAAAGKQGNPEGNLIALEALNLATLNVMSAGIMTMGGIAWAFDLSSIEDLRERTRRTLHGEAGNIDEKAEREFEEWAAKILTQFGKTAPEDGAQDKPKEDKKN</sequence>
<keyword evidence="7" id="KW-1185">Reference proteome</keyword>
<feature type="transmembrane region" description="Helical" evidence="4">
    <location>
        <begin position="110"/>
        <end position="131"/>
    </location>
</feature>
<comment type="caution">
    <text evidence="6">The sequence shown here is derived from an EMBL/GenBank/DDBJ whole genome shotgun (WGS) entry which is preliminary data.</text>
</comment>
<dbReference type="Proteomes" id="UP000813385">
    <property type="component" value="Unassembled WGS sequence"/>
</dbReference>
<evidence type="ECO:0000256" key="4">
    <source>
        <dbReference type="RuleBase" id="RU367098"/>
    </source>
</evidence>
<dbReference type="InterPro" id="IPR038814">
    <property type="entry name" value="AIM11"/>
</dbReference>
<reference evidence="6" key="1">
    <citation type="journal article" date="2021" name="Nat. Commun.">
        <title>Genetic determinants of endophytism in the Arabidopsis root mycobiome.</title>
        <authorList>
            <person name="Mesny F."/>
            <person name="Miyauchi S."/>
            <person name="Thiergart T."/>
            <person name="Pickel B."/>
            <person name="Atanasova L."/>
            <person name="Karlsson M."/>
            <person name="Huettel B."/>
            <person name="Barry K.W."/>
            <person name="Haridas S."/>
            <person name="Chen C."/>
            <person name="Bauer D."/>
            <person name="Andreopoulos W."/>
            <person name="Pangilinan J."/>
            <person name="LaButti K."/>
            <person name="Riley R."/>
            <person name="Lipzen A."/>
            <person name="Clum A."/>
            <person name="Drula E."/>
            <person name="Henrissat B."/>
            <person name="Kohler A."/>
            <person name="Grigoriev I.V."/>
            <person name="Martin F.M."/>
            <person name="Hacquard S."/>
        </authorList>
    </citation>
    <scope>NUCLEOTIDE SEQUENCE</scope>
    <source>
        <strain evidence="6">MPI-CAGE-AT-0016</strain>
    </source>
</reference>
<feature type="transmembrane region" description="Helical" evidence="4">
    <location>
        <begin position="165"/>
        <end position="188"/>
    </location>
</feature>
<dbReference type="GO" id="GO:0016020">
    <property type="term" value="C:membrane"/>
    <property type="evidence" value="ECO:0007669"/>
    <property type="project" value="UniProtKB-SubCell"/>
</dbReference>
<protein>
    <recommendedName>
        <fullName evidence="4">Altered inheritance of mitochondria protein 11</fullName>
    </recommendedName>
</protein>
<comment type="similarity">
    <text evidence="4">Belongs to the AIM11 family.</text>
</comment>
<keyword evidence="1 4" id="KW-0812">Transmembrane</keyword>
<proteinExistence type="inferred from homology"/>
<evidence type="ECO:0000256" key="5">
    <source>
        <dbReference type="SAM" id="MobiDB-lite"/>
    </source>
</evidence>
<dbReference type="GO" id="GO:0005739">
    <property type="term" value="C:mitochondrion"/>
    <property type="evidence" value="ECO:0007669"/>
    <property type="project" value="TreeGrafter"/>
</dbReference>
<dbReference type="AlphaFoldDB" id="A0A8K0TA84"/>
<keyword evidence="3 4" id="KW-0472">Membrane</keyword>
<dbReference type="PROSITE" id="PS51257">
    <property type="entry name" value="PROKAR_LIPOPROTEIN"/>
    <property type="match status" value="1"/>
</dbReference>
<feature type="region of interest" description="Disordered" evidence="5">
    <location>
        <begin position="230"/>
        <end position="249"/>
    </location>
</feature>
<dbReference type="PANTHER" id="PTHR39136">
    <property type="entry name" value="ALTERED INHERITANCE OF MITOCHONDRIA PROTEIN 11"/>
    <property type="match status" value="1"/>
</dbReference>
<dbReference type="PANTHER" id="PTHR39136:SF1">
    <property type="entry name" value="ALTERED INHERITANCE OF MITOCHONDRIA PROTEIN 11"/>
    <property type="match status" value="1"/>
</dbReference>
<dbReference type="OrthoDB" id="3558022at2759"/>
<name>A0A8K0TA84_9PEZI</name>
<organism evidence="6 7">
    <name type="scientific">Plectosphaerella cucumerina</name>
    <dbReference type="NCBI Taxonomy" id="40658"/>
    <lineage>
        <taxon>Eukaryota</taxon>
        <taxon>Fungi</taxon>
        <taxon>Dikarya</taxon>
        <taxon>Ascomycota</taxon>
        <taxon>Pezizomycotina</taxon>
        <taxon>Sordariomycetes</taxon>
        <taxon>Hypocreomycetidae</taxon>
        <taxon>Glomerellales</taxon>
        <taxon>Plectosphaerellaceae</taxon>
        <taxon>Plectosphaerella</taxon>
    </lineage>
</organism>
<evidence type="ECO:0000313" key="7">
    <source>
        <dbReference type="Proteomes" id="UP000813385"/>
    </source>
</evidence>
<evidence type="ECO:0000313" key="6">
    <source>
        <dbReference type="EMBL" id="KAH7358135.1"/>
    </source>
</evidence>
<accession>A0A8K0TA84</accession>
<evidence type="ECO:0000256" key="1">
    <source>
        <dbReference type="ARBA" id="ARBA00022692"/>
    </source>
</evidence>